<organism evidence="1 2">
    <name type="scientific">Pyrobaculum aerophilum</name>
    <dbReference type="NCBI Taxonomy" id="13773"/>
    <lineage>
        <taxon>Archaea</taxon>
        <taxon>Thermoproteota</taxon>
        <taxon>Thermoprotei</taxon>
        <taxon>Thermoproteales</taxon>
        <taxon>Thermoproteaceae</taxon>
        <taxon>Pyrobaculum</taxon>
    </lineage>
</organism>
<dbReference type="Gene3D" id="3.40.50.1000">
    <property type="entry name" value="HAD superfamily/HAD-like"/>
    <property type="match status" value="1"/>
</dbReference>
<protein>
    <submittedName>
        <fullName evidence="1">Magnesium-dependent phosphatase-1</fullName>
    </submittedName>
</protein>
<name>A0A832WH97_9CREN</name>
<dbReference type="NCBIfam" id="TIGR01685">
    <property type="entry name" value="MDP-1"/>
    <property type="match status" value="1"/>
</dbReference>
<dbReference type="InterPro" id="IPR010036">
    <property type="entry name" value="MDP_1_eu_arc"/>
</dbReference>
<dbReference type="InterPro" id="IPR023214">
    <property type="entry name" value="HAD_sf"/>
</dbReference>
<dbReference type="PANTHER" id="PTHR17901:SF14">
    <property type="entry name" value="MAGNESIUM-DEPENDENT PHOSPHATASE 1"/>
    <property type="match status" value="1"/>
</dbReference>
<evidence type="ECO:0000313" key="2">
    <source>
        <dbReference type="Proteomes" id="UP000651120"/>
    </source>
</evidence>
<dbReference type="RefSeq" id="WP_011007639.1">
    <property type="nucleotide sequence ID" value="NZ_DAIOPL010000005.1"/>
</dbReference>
<gene>
    <name evidence="1" type="ORF">HA333_11730</name>
</gene>
<comment type="caution">
    <text evidence="1">The sequence shown here is derived from an EMBL/GenBank/DDBJ whole genome shotgun (WGS) entry which is preliminary data.</text>
</comment>
<dbReference type="SUPFAM" id="SSF56784">
    <property type="entry name" value="HAD-like"/>
    <property type="match status" value="1"/>
</dbReference>
<dbReference type="GO" id="GO:0016791">
    <property type="term" value="F:phosphatase activity"/>
    <property type="evidence" value="ECO:0007669"/>
    <property type="project" value="InterPro"/>
</dbReference>
<accession>A0A832WH97</accession>
<dbReference type="InterPro" id="IPR010033">
    <property type="entry name" value="HAD_SF_ppase_IIIC"/>
</dbReference>
<dbReference type="NCBIfam" id="TIGR01681">
    <property type="entry name" value="HAD-SF-IIIC"/>
    <property type="match status" value="1"/>
</dbReference>
<dbReference type="GeneID" id="1465402"/>
<dbReference type="InterPro" id="IPR036412">
    <property type="entry name" value="HAD-like_sf"/>
</dbReference>
<dbReference type="Pfam" id="PF12689">
    <property type="entry name" value="Acid_PPase"/>
    <property type="match status" value="1"/>
</dbReference>
<dbReference type="Proteomes" id="UP000651120">
    <property type="component" value="Unassembled WGS sequence"/>
</dbReference>
<sequence>MLIALDLDGTVWDHHDISSLYPPFKRVSPLKIQDNRGAEVTLRKHVRDFLQWARNSGHIITTLSWNDFQVAYQALRAFEIDAYFHYLVIEPHPRKDKMLYYLLRRIKAERGVEIKPQDIVYIDDRDIHIREIWENIGPVRFIQFGIDVKCFLEIIPLLSA</sequence>
<dbReference type="OMA" id="GTLWDHE"/>
<dbReference type="EMBL" id="DUJP01000038">
    <property type="protein sequence ID" value="HII48073.1"/>
    <property type="molecule type" value="Genomic_DNA"/>
</dbReference>
<reference evidence="1" key="1">
    <citation type="journal article" date="2020" name="bioRxiv">
        <title>A rank-normalized archaeal taxonomy based on genome phylogeny resolves widespread incomplete and uneven classifications.</title>
        <authorList>
            <person name="Rinke C."/>
            <person name="Chuvochina M."/>
            <person name="Mussig A.J."/>
            <person name="Chaumeil P.-A."/>
            <person name="Waite D.W."/>
            <person name="Whitman W.B."/>
            <person name="Parks D.H."/>
            <person name="Hugenholtz P."/>
        </authorList>
    </citation>
    <scope>NUCLEOTIDE SEQUENCE</scope>
    <source>
        <strain evidence="1">UBA8839</strain>
    </source>
</reference>
<dbReference type="PANTHER" id="PTHR17901">
    <property type="entry name" value="MAGNESIUM-DEPENDENT PHOSPHATASE 1 MDP1"/>
    <property type="match status" value="1"/>
</dbReference>
<dbReference type="AlphaFoldDB" id="A0A832WH97"/>
<evidence type="ECO:0000313" key="1">
    <source>
        <dbReference type="EMBL" id="HII48073.1"/>
    </source>
</evidence>
<proteinExistence type="predicted"/>